<evidence type="ECO:0000313" key="6">
    <source>
        <dbReference type="Proteomes" id="UP000694844"/>
    </source>
</evidence>
<dbReference type="RefSeq" id="XP_022337899.1">
    <property type="nucleotide sequence ID" value="XM_022482191.1"/>
</dbReference>
<dbReference type="KEGG" id="cvn:111133657"/>
<accession>A0A8B8EDZ6</accession>
<feature type="transmembrane region" description="Helical" evidence="5">
    <location>
        <begin position="20"/>
        <end position="40"/>
    </location>
</feature>
<feature type="transmembrane region" description="Helical" evidence="5">
    <location>
        <begin position="172"/>
        <end position="191"/>
    </location>
</feature>
<dbReference type="GO" id="GO:0016020">
    <property type="term" value="C:membrane"/>
    <property type="evidence" value="ECO:0007669"/>
    <property type="project" value="UniProtKB-SubCell"/>
</dbReference>
<dbReference type="InterPro" id="IPR050598">
    <property type="entry name" value="AminoAcid_Transporter"/>
</dbReference>
<feature type="transmembrane region" description="Helical" evidence="5">
    <location>
        <begin position="211"/>
        <end position="236"/>
    </location>
</feature>
<evidence type="ECO:0000256" key="4">
    <source>
        <dbReference type="ARBA" id="ARBA00023136"/>
    </source>
</evidence>
<evidence type="ECO:0000256" key="1">
    <source>
        <dbReference type="ARBA" id="ARBA00004141"/>
    </source>
</evidence>
<dbReference type="PANTHER" id="PTHR11785:SF528">
    <property type="entry name" value="AMINO ACID TRANSPORTER PROTEIN JHI-21"/>
    <property type="match status" value="1"/>
</dbReference>
<keyword evidence="2 5" id="KW-0812">Transmembrane</keyword>
<gene>
    <name evidence="7 8" type="primary">LOC111133657</name>
</gene>
<dbReference type="PANTHER" id="PTHR11785">
    <property type="entry name" value="AMINO ACID TRANSPORTER"/>
    <property type="match status" value="1"/>
</dbReference>
<comment type="subcellular location">
    <subcellularLocation>
        <location evidence="1">Membrane</location>
        <topology evidence="1">Multi-pass membrane protein</topology>
    </subcellularLocation>
</comment>
<feature type="transmembrane region" description="Helical" evidence="5">
    <location>
        <begin position="248"/>
        <end position="270"/>
    </location>
</feature>
<dbReference type="Proteomes" id="UP000694844">
    <property type="component" value="Chromosome 5"/>
</dbReference>
<dbReference type="PIRSF" id="PIRSF006060">
    <property type="entry name" value="AA_transporter"/>
    <property type="match status" value="1"/>
</dbReference>
<dbReference type="InterPro" id="IPR002293">
    <property type="entry name" value="AA/rel_permease1"/>
</dbReference>
<dbReference type="Gene3D" id="1.20.1740.10">
    <property type="entry name" value="Amino acid/polyamine transporter I"/>
    <property type="match status" value="1"/>
</dbReference>
<feature type="transmembrane region" description="Helical" evidence="5">
    <location>
        <begin position="429"/>
        <end position="449"/>
    </location>
</feature>
<feature type="transmembrane region" description="Helical" evidence="5">
    <location>
        <begin position="345"/>
        <end position="364"/>
    </location>
</feature>
<protein>
    <submittedName>
        <fullName evidence="7 8">Large neutral amino acids transporter small subunit 2-like</fullName>
    </submittedName>
</protein>
<feature type="transmembrane region" description="Helical" evidence="5">
    <location>
        <begin position="140"/>
        <end position="160"/>
    </location>
</feature>
<evidence type="ECO:0000256" key="5">
    <source>
        <dbReference type="SAM" id="Phobius"/>
    </source>
</evidence>
<proteinExistence type="predicted"/>
<name>A0A8B8EDZ6_CRAVI</name>
<evidence type="ECO:0000256" key="3">
    <source>
        <dbReference type="ARBA" id="ARBA00022989"/>
    </source>
</evidence>
<keyword evidence="3 5" id="KW-1133">Transmembrane helix</keyword>
<dbReference type="RefSeq" id="XP_022337898.1">
    <property type="nucleotide sequence ID" value="XM_022482190.1"/>
</dbReference>
<organism evidence="6 8">
    <name type="scientific">Crassostrea virginica</name>
    <name type="common">Eastern oyster</name>
    <dbReference type="NCBI Taxonomy" id="6565"/>
    <lineage>
        <taxon>Eukaryota</taxon>
        <taxon>Metazoa</taxon>
        <taxon>Spiralia</taxon>
        <taxon>Lophotrochozoa</taxon>
        <taxon>Mollusca</taxon>
        <taxon>Bivalvia</taxon>
        <taxon>Autobranchia</taxon>
        <taxon>Pteriomorphia</taxon>
        <taxon>Ostreida</taxon>
        <taxon>Ostreoidea</taxon>
        <taxon>Ostreidae</taxon>
        <taxon>Crassostrea</taxon>
    </lineage>
</organism>
<evidence type="ECO:0000256" key="2">
    <source>
        <dbReference type="ARBA" id="ARBA00022692"/>
    </source>
</evidence>
<feature type="transmembrane region" description="Helical" evidence="5">
    <location>
        <begin position="370"/>
        <end position="391"/>
    </location>
</feature>
<keyword evidence="6" id="KW-1185">Reference proteome</keyword>
<feature type="transmembrane region" description="Helical" evidence="5">
    <location>
        <begin position="403"/>
        <end position="423"/>
    </location>
</feature>
<evidence type="ECO:0000313" key="8">
    <source>
        <dbReference type="RefSeq" id="XP_022337899.1"/>
    </source>
</evidence>
<dbReference type="AlphaFoldDB" id="A0A8B8EDZ6"/>
<dbReference type="Pfam" id="PF13520">
    <property type="entry name" value="AA_permease_2"/>
    <property type="match status" value="1"/>
</dbReference>
<dbReference type="OrthoDB" id="5982228at2759"/>
<sequence length="477" mass="52918">MADRDKVEIQTEEIRMKKSINLLHCVAVLVAVTGHISIFISPSVILSAAGSIGLTIIEWIFAGWVNIGVCLCFVELATVFPSAGGPYAYVTNVFGNLSGFIIMWGYIVLIIGPFWAFLSYTASVYIFEPFFPVGCKPPSLAVKFLGAWILTSLVMLNCIYMKYVTKVQTFLTACKVACMALIITLGAVVLVRGHETKSNFEDIFDNTPTEAGPIALGVFYSLFVYGGWQIVCGLMEEVKEPARDIPRAVYISFTIVIIQYVLVNISYFLVLTPAQFLSSDAVAIIFTQVHFPYLTPVMSILVALSVLGVLNASIMGHSRTIFAGARNGHAPTVFGMLHVRYLTPWPAIILKALWSAIMLFSGSIEMFMQFIQAFSSVMTLFVVSALLYLRWTQPQLKRPYKTYLLNAVFTCCYQVLVLLFALYQKPQRIGLALLIIAAGVPVYWVGVSWKSKPKAYKHFSKKVTLNLQKSLLLSKTS</sequence>
<feature type="transmembrane region" description="Helical" evidence="5">
    <location>
        <begin position="93"/>
        <end position="120"/>
    </location>
</feature>
<feature type="transmembrane region" description="Helical" evidence="5">
    <location>
        <begin position="290"/>
        <end position="310"/>
    </location>
</feature>
<dbReference type="GO" id="GO:0015179">
    <property type="term" value="F:L-amino acid transmembrane transporter activity"/>
    <property type="evidence" value="ECO:0007669"/>
    <property type="project" value="TreeGrafter"/>
</dbReference>
<dbReference type="GeneID" id="111133657"/>
<reference evidence="7 8" key="1">
    <citation type="submission" date="2025-04" db="UniProtKB">
        <authorList>
            <consortium name="RefSeq"/>
        </authorList>
    </citation>
    <scope>IDENTIFICATION</scope>
    <source>
        <tissue evidence="7 8">Whole sample</tissue>
    </source>
</reference>
<keyword evidence="4 5" id="KW-0472">Membrane</keyword>
<evidence type="ECO:0000313" key="7">
    <source>
        <dbReference type="RefSeq" id="XP_022337898.1"/>
    </source>
</evidence>
<feature type="transmembrane region" description="Helical" evidence="5">
    <location>
        <begin position="60"/>
        <end position="81"/>
    </location>
</feature>